<accession>A0A379DFS3</accession>
<dbReference type="EMBL" id="UGTI01000001">
    <property type="protein sequence ID" value="SUB77230.1"/>
    <property type="molecule type" value="Genomic_DNA"/>
</dbReference>
<dbReference type="InterPro" id="IPR005901">
    <property type="entry name" value="GLPGLI"/>
</dbReference>
<dbReference type="RefSeq" id="WP_018359501.1">
    <property type="nucleotide sequence ID" value="NZ_UGTI01000001.1"/>
</dbReference>
<feature type="chain" id="PRO_5016746813" evidence="1">
    <location>
        <begin position="25"/>
        <end position="277"/>
    </location>
</feature>
<evidence type="ECO:0000256" key="1">
    <source>
        <dbReference type="SAM" id="SignalP"/>
    </source>
</evidence>
<gene>
    <name evidence="2" type="ORF">NCTC13100_00345</name>
</gene>
<reference evidence="2 3" key="1">
    <citation type="submission" date="2018-06" db="EMBL/GenBank/DDBJ databases">
        <authorList>
            <consortium name="Pathogen Informatics"/>
            <person name="Doyle S."/>
        </authorList>
    </citation>
    <scope>NUCLEOTIDE SEQUENCE [LARGE SCALE GENOMIC DNA]</scope>
    <source>
        <strain evidence="2 3">NCTC13100</strain>
    </source>
</reference>
<proteinExistence type="predicted"/>
<dbReference type="Proteomes" id="UP000254263">
    <property type="component" value="Unassembled WGS sequence"/>
</dbReference>
<dbReference type="NCBIfam" id="TIGR01200">
    <property type="entry name" value="GLPGLI"/>
    <property type="match status" value="1"/>
</dbReference>
<protein>
    <submittedName>
        <fullName evidence="2">GLPGLI family protein</fullName>
    </submittedName>
</protein>
<organism evidence="2 3">
    <name type="scientific">Porphyromonas macacae</name>
    <dbReference type="NCBI Taxonomy" id="28115"/>
    <lineage>
        <taxon>Bacteria</taxon>
        <taxon>Pseudomonadati</taxon>
        <taxon>Bacteroidota</taxon>
        <taxon>Bacteroidia</taxon>
        <taxon>Bacteroidales</taxon>
        <taxon>Porphyromonadaceae</taxon>
        <taxon>Porphyromonas</taxon>
    </lineage>
</organism>
<feature type="signal peptide" evidence="1">
    <location>
        <begin position="1"/>
        <end position="24"/>
    </location>
</feature>
<evidence type="ECO:0000313" key="2">
    <source>
        <dbReference type="EMBL" id="SUB77230.1"/>
    </source>
</evidence>
<name>A0A379DFS3_9PORP</name>
<evidence type="ECO:0000313" key="3">
    <source>
        <dbReference type="Proteomes" id="UP000254263"/>
    </source>
</evidence>
<dbReference type="AlphaFoldDB" id="A0A379DFS3"/>
<dbReference type="Pfam" id="PF09697">
    <property type="entry name" value="Porph_ging"/>
    <property type="match status" value="1"/>
</dbReference>
<keyword evidence="1" id="KW-0732">Signal</keyword>
<sequence length="277" mass="31952">MIKHYCTGFAASLLALFFPIKQHAQITQTLDSAYLKVAYTYEHTKKPPRPRPSTDQLILVVGKNISEFYSPLTFELDTLQSSSQGKELFFKRFSESFDKGIILSRKYSRYIFKNYPQGAATVTDKINLDSYIYEDTFNDQAWSIEDSIKTVMDYECQKAVCEYRGRKWTAWFTTDIPVDNGPWLLGGLPGLILEAYDSEKLYFFTATGLEKVTGSPIDIIVNPDMRGYIKTTRKEFLKGREQYIKHPMAHVEAQFGIKIGDDTPNQEQYEPIEFLEK</sequence>